<dbReference type="OMA" id="SEHNGMM"/>
<sequence>MMRTSGSTMTEELILARAKVDSLANVRNLNLWGNDIHDVSVLSRLKNIEVLSLSVNRIASLKDFAQCPRLAELYLRKNDIVDLGELYYLQTLTNLRVLWLSDNPCSRDVLYRPFVIHCLPTLTKLDSKDVSAEEREEAAALARDNAFRTFTPPSDLPDVVGSSQAAGGGGGLPNGAGGGAVQRQTPERTDGADAAAVDSKGNRAGGVREREGGRVPTSSPSPSPLPTNVQKLEREHRSLSDAVFPSVSPGGPPAAAAAAAVGVGERQKSRAERAAAQHPGRRHQIGRHASAGVVAPPSATSRNDNILCAVLALINELDRSSLEFVRRQVEAKLQDE</sequence>
<protein>
    <recommendedName>
        <fullName evidence="6">U2A'/phosphoprotein 32 family A C-terminal domain-containing protein</fullName>
    </recommendedName>
</protein>
<dbReference type="EMBL" id="CDMY01000989">
    <property type="protein sequence ID" value="CEM38513.1"/>
    <property type="molecule type" value="Genomic_DNA"/>
</dbReference>
<dbReference type="GO" id="GO:0036064">
    <property type="term" value="C:ciliary basal body"/>
    <property type="evidence" value="ECO:0007669"/>
    <property type="project" value="UniProtKB-ARBA"/>
</dbReference>
<dbReference type="AlphaFoldDB" id="A0A0G4H4N9"/>
<organism evidence="4 5">
    <name type="scientific">Vitrella brassicaformis (strain CCMP3155)</name>
    <dbReference type="NCBI Taxonomy" id="1169540"/>
    <lineage>
        <taxon>Eukaryota</taxon>
        <taxon>Sar</taxon>
        <taxon>Alveolata</taxon>
        <taxon>Colpodellida</taxon>
        <taxon>Vitrellaceae</taxon>
        <taxon>Vitrella</taxon>
    </lineage>
</organism>
<dbReference type="PROSITE" id="PS51450">
    <property type="entry name" value="LRR"/>
    <property type="match status" value="3"/>
</dbReference>
<evidence type="ECO:0000313" key="5">
    <source>
        <dbReference type="Proteomes" id="UP000041254"/>
    </source>
</evidence>
<gene>
    <name evidence="4" type="ORF">Vbra_10529</name>
</gene>
<dbReference type="OrthoDB" id="1517790at2759"/>
<name>A0A0G4H4N9_VITBC</name>
<reference evidence="4 5" key="1">
    <citation type="submission" date="2014-11" db="EMBL/GenBank/DDBJ databases">
        <authorList>
            <person name="Zhu J."/>
            <person name="Qi W."/>
            <person name="Song R."/>
        </authorList>
    </citation>
    <scope>NUCLEOTIDE SEQUENCE [LARGE SCALE GENOMIC DNA]</scope>
</reference>
<dbReference type="Gene3D" id="3.80.10.10">
    <property type="entry name" value="Ribonuclease Inhibitor"/>
    <property type="match status" value="1"/>
</dbReference>
<dbReference type="InterPro" id="IPR001611">
    <property type="entry name" value="Leu-rich_rpt"/>
</dbReference>
<dbReference type="InterPro" id="IPR032675">
    <property type="entry name" value="LRR_dom_sf"/>
</dbReference>
<evidence type="ECO:0000256" key="2">
    <source>
        <dbReference type="ARBA" id="ARBA00022737"/>
    </source>
</evidence>
<dbReference type="PANTHER" id="PTHR18849">
    <property type="entry name" value="LEUCINE RICH REPEAT PROTEIN"/>
    <property type="match status" value="1"/>
</dbReference>
<dbReference type="Pfam" id="PF14580">
    <property type="entry name" value="LRR_9"/>
    <property type="match status" value="1"/>
</dbReference>
<dbReference type="VEuPathDB" id="CryptoDB:Vbra_10529"/>
<keyword evidence="2" id="KW-0677">Repeat</keyword>
<keyword evidence="1" id="KW-0433">Leucine-rich repeat</keyword>
<keyword evidence="5" id="KW-1185">Reference proteome</keyword>
<feature type="region of interest" description="Disordered" evidence="3">
    <location>
        <begin position="143"/>
        <end position="286"/>
    </location>
</feature>
<evidence type="ECO:0000256" key="3">
    <source>
        <dbReference type="SAM" id="MobiDB-lite"/>
    </source>
</evidence>
<evidence type="ECO:0000256" key="1">
    <source>
        <dbReference type="ARBA" id="ARBA00022614"/>
    </source>
</evidence>
<feature type="compositionally biased region" description="Basic and acidic residues" evidence="3">
    <location>
        <begin position="265"/>
        <end position="275"/>
    </location>
</feature>
<feature type="compositionally biased region" description="Gly residues" evidence="3">
    <location>
        <begin position="166"/>
        <end position="180"/>
    </location>
</feature>
<dbReference type="Proteomes" id="UP000041254">
    <property type="component" value="Unassembled WGS sequence"/>
</dbReference>
<evidence type="ECO:0000313" key="4">
    <source>
        <dbReference type="EMBL" id="CEM38513.1"/>
    </source>
</evidence>
<proteinExistence type="predicted"/>
<accession>A0A0G4H4N9</accession>
<dbReference type="FunFam" id="3.80.10.10:FF:000094">
    <property type="entry name" value="protein C21orf2 isoform X1"/>
    <property type="match status" value="1"/>
</dbReference>
<dbReference type="PANTHER" id="PTHR18849:SF0">
    <property type="entry name" value="CILIA- AND FLAGELLA-ASSOCIATED PROTEIN 410-RELATED"/>
    <property type="match status" value="1"/>
</dbReference>
<evidence type="ECO:0008006" key="6">
    <source>
        <dbReference type="Google" id="ProtNLM"/>
    </source>
</evidence>
<feature type="compositionally biased region" description="Low complexity" evidence="3">
    <location>
        <begin position="242"/>
        <end position="264"/>
    </location>
</feature>
<dbReference type="SUPFAM" id="SSF52058">
    <property type="entry name" value="L domain-like"/>
    <property type="match status" value="1"/>
</dbReference>
<dbReference type="InParanoid" id="A0A0G4H4N9"/>